<name>A0ABT8EK03_9BURK</name>
<protein>
    <recommendedName>
        <fullName evidence="3">Transcriptional regulator</fullName>
    </recommendedName>
</protein>
<keyword evidence="2" id="KW-1185">Reference proteome</keyword>
<dbReference type="EMBL" id="JAJHNU010000002">
    <property type="protein sequence ID" value="MDN4121619.1"/>
    <property type="molecule type" value="Genomic_DNA"/>
</dbReference>
<organism evidence="1 2">
    <name type="scientific">Alcaligenes endophyticus</name>
    <dbReference type="NCBI Taxonomy" id="1929088"/>
    <lineage>
        <taxon>Bacteria</taxon>
        <taxon>Pseudomonadati</taxon>
        <taxon>Pseudomonadota</taxon>
        <taxon>Betaproteobacteria</taxon>
        <taxon>Burkholderiales</taxon>
        <taxon>Alcaligenaceae</taxon>
        <taxon>Alcaligenes</taxon>
    </lineage>
</organism>
<accession>A0ABT8EK03</accession>
<proteinExistence type="predicted"/>
<gene>
    <name evidence="1" type="ORF">LMS43_09990</name>
</gene>
<dbReference type="Proteomes" id="UP001168613">
    <property type="component" value="Unassembled WGS sequence"/>
</dbReference>
<dbReference type="RefSeq" id="WP_266124287.1">
    <property type="nucleotide sequence ID" value="NZ_JAJHNU010000002.1"/>
</dbReference>
<comment type="caution">
    <text evidence="1">The sequence shown here is derived from an EMBL/GenBank/DDBJ whole genome shotgun (WGS) entry which is preliminary data.</text>
</comment>
<sequence length="89" mass="9427">MMTLDVNEIRAKWSALQGVTGLVAPIQDEEGYERMVALADALIESGLASDAGELADLFAMVSTLIADFDAQHYVVPSSSSPDIRLGSAL</sequence>
<evidence type="ECO:0000313" key="2">
    <source>
        <dbReference type="Proteomes" id="UP001168613"/>
    </source>
</evidence>
<reference evidence="1" key="1">
    <citation type="submission" date="2021-11" db="EMBL/GenBank/DDBJ databases">
        <title>Draft genome sequence of Alcaligenes endophyticus type strain CCUG 75668T.</title>
        <authorList>
            <person name="Salva-Serra F."/>
            <person name="Duran R.E."/>
            <person name="Seeger M."/>
            <person name="Moore E.R.B."/>
            <person name="Jaen-Luchoro D."/>
        </authorList>
    </citation>
    <scope>NUCLEOTIDE SEQUENCE</scope>
    <source>
        <strain evidence="1">CCUG 75668</strain>
    </source>
</reference>
<evidence type="ECO:0008006" key="3">
    <source>
        <dbReference type="Google" id="ProtNLM"/>
    </source>
</evidence>
<evidence type="ECO:0000313" key="1">
    <source>
        <dbReference type="EMBL" id="MDN4121619.1"/>
    </source>
</evidence>